<name>A0A517YAX3_9BACT</name>
<dbReference type="Pfam" id="PF13742">
    <property type="entry name" value="tRNA_anti_2"/>
    <property type="match status" value="1"/>
</dbReference>
<evidence type="ECO:0000259" key="9">
    <source>
        <dbReference type="Pfam" id="PF13742"/>
    </source>
</evidence>
<dbReference type="NCBIfam" id="TIGR00237">
    <property type="entry name" value="xseA"/>
    <property type="match status" value="1"/>
</dbReference>
<dbReference type="RefSeq" id="WP_238397738.1">
    <property type="nucleotide sequence ID" value="NZ_CP036274.1"/>
</dbReference>
<keyword evidence="1 5" id="KW-0963">Cytoplasm</keyword>
<gene>
    <name evidence="5 10" type="primary">xseA</name>
    <name evidence="10" type="ORF">ETAA8_23990</name>
</gene>
<comment type="catalytic activity">
    <reaction evidence="5 6">
        <text>Exonucleolytic cleavage in either 5'- to 3'- or 3'- to 5'-direction to yield nucleoside 5'-phosphates.</text>
        <dbReference type="EC" id="3.1.11.6"/>
    </reaction>
</comment>
<evidence type="ECO:0000256" key="7">
    <source>
        <dbReference type="SAM" id="MobiDB-lite"/>
    </source>
</evidence>
<dbReference type="GO" id="GO:0008855">
    <property type="term" value="F:exodeoxyribonuclease VII activity"/>
    <property type="evidence" value="ECO:0007669"/>
    <property type="project" value="UniProtKB-UniRule"/>
</dbReference>
<feature type="region of interest" description="Disordered" evidence="7">
    <location>
        <begin position="1"/>
        <end position="34"/>
    </location>
</feature>
<evidence type="ECO:0000256" key="2">
    <source>
        <dbReference type="ARBA" id="ARBA00022722"/>
    </source>
</evidence>
<sequence>MPVKRWLFSDEDDDETPGVSVPAATSAEPEPAPTKIAAPAPIEIELPPEPLVLSVSQLNAAIQGTLQAEFSSISVSGEISEISRPHSGHVYFTLKDDSAQVRAILWRTSAQRLKFELEEGQQVICRGDIDVYPPRGTYQLVVKQIEPQGIGALQLAFRQLQLRLAAEGLFNPARKRQLPRFPRRIGFVTSPSGAAIHDFVQVIRRRFKGVQLLVIPAKVQGQGAAAEIVRGIQLANRLRPSLDVLVVGRGGGSIEDLWCFNEEPVVRAIFASRVPVVSAVGHEIDVTLADLVADVRALTPTEAAERVVPSATELREQLNVVARRMKTSLATQLISARRHLQLLASRRVLTHPLDRIHERARRLDELSSNMDQAIRRKVKRQRDSLLATAARLESLSPLQVLTRGYSVTQRSDGSVVRDAAQLSIGETLTTRLLRGEVVSKVERIPEATE</sequence>
<dbReference type="InterPro" id="IPR025824">
    <property type="entry name" value="OB-fold_nuc-bd_dom"/>
</dbReference>
<dbReference type="GO" id="GO:0009318">
    <property type="term" value="C:exodeoxyribonuclease VII complex"/>
    <property type="evidence" value="ECO:0007669"/>
    <property type="project" value="UniProtKB-UniRule"/>
</dbReference>
<dbReference type="PANTHER" id="PTHR30008:SF0">
    <property type="entry name" value="EXODEOXYRIBONUCLEASE 7 LARGE SUBUNIT"/>
    <property type="match status" value="1"/>
</dbReference>
<comment type="similarity">
    <text evidence="5 6">Belongs to the XseA family.</text>
</comment>
<accession>A0A517YAX3</accession>
<dbReference type="EMBL" id="CP036274">
    <property type="protein sequence ID" value="QDU27312.1"/>
    <property type="molecule type" value="Genomic_DNA"/>
</dbReference>
<dbReference type="AlphaFoldDB" id="A0A517YAX3"/>
<evidence type="ECO:0000313" key="10">
    <source>
        <dbReference type="EMBL" id="QDU27312.1"/>
    </source>
</evidence>
<comment type="function">
    <text evidence="5">Bidirectionally degrades single-stranded DNA into large acid-insoluble oligonucleotides, which are then degraded further into small acid-soluble oligonucleotides.</text>
</comment>
<dbReference type="GO" id="GO:0006308">
    <property type="term" value="P:DNA catabolic process"/>
    <property type="evidence" value="ECO:0007669"/>
    <property type="project" value="UniProtKB-UniRule"/>
</dbReference>
<evidence type="ECO:0000259" key="8">
    <source>
        <dbReference type="Pfam" id="PF02601"/>
    </source>
</evidence>
<dbReference type="EC" id="3.1.11.6" evidence="5"/>
<dbReference type="InterPro" id="IPR003753">
    <property type="entry name" value="Exonuc_VII_L"/>
</dbReference>
<evidence type="ECO:0000256" key="1">
    <source>
        <dbReference type="ARBA" id="ARBA00022490"/>
    </source>
</evidence>
<comment type="subcellular location">
    <subcellularLocation>
        <location evidence="5 6">Cytoplasm</location>
    </subcellularLocation>
</comment>
<dbReference type="KEGG" id="aagg:ETAA8_23990"/>
<feature type="domain" description="OB-fold nucleic acid binding" evidence="9">
    <location>
        <begin position="53"/>
        <end position="146"/>
    </location>
</feature>
<dbReference type="CDD" id="cd04489">
    <property type="entry name" value="ExoVII_LU_OBF"/>
    <property type="match status" value="1"/>
</dbReference>
<evidence type="ECO:0000256" key="4">
    <source>
        <dbReference type="ARBA" id="ARBA00022839"/>
    </source>
</evidence>
<keyword evidence="11" id="KW-1185">Reference proteome</keyword>
<feature type="compositionally biased region" description="Low complexity" evidence="7">
    <location>
        <begin position="22"/>
        <end position="34"/>
    </location>
</feature>
<evidence type="ECO:0000313" key="11">
    <source>
        <dbReference type="Proteomes" id="UP000315017"/>
    </source>
</evidence>
<comment type="subunit">
    <text evidence="5">Heterooligomer composed of large and small subunits.</text>
</comment>
<dbReference type="GO" id="GO:0003676">
    <property type="term" value="F:nucleic acid binding"/>
    <property type="evidence" value="ECO:0007669"/>
    <property type="project" value="InterPro"/>
</dbReference>
<evidence type="ECO:0000256" key="5">
    <source>
        <dbReference type="HAMAP-Rule" id="MF_00378"/>
    </source>
</evidence>
<dbReference type="Pfam" id="PF02601">
    <property type="entry name" value="Exonuc_VII_L"/>
    <property type="match status" value="1"/>
</dbReference>
<keyword evidence="3 5" id="KW-0378">Hydrolase</keyword>
<dbReference type="PANTHER" id="PTHR30008">
    <property type="entry name" value="EXODEOXYRIBONUCLEASE 7 LARGE SUBUNIT"/>
    <property type="match status" value="1"/>
</dbReference>
<dbReference type="HAMAP" id="MF_00378">
    <property type="entry name" value="Exonuc_7_L"/>
    <property type="match status" value="1"/>
</dbReference>
<evidence type="ECO:0000256" key="6">
    <source>
        <dbReference type="RuleBase" id="RU004355"/>
    </source>
</evidence>
<evidence type="ECO:0000256" key="3">
    <source>
        <dbReference type="ARBA" id="ARBA00022801"/>
    </source>
</evidence>
<proteinExistence type="inferred from homology"/>
<feature type="domain" description="Exonuclease VII large subunit C-terminal" evidence="8">
    <location>
        <begin position="169"/>
        <end position="392"/>
    </location>
</feature>
<dbReference type="GO" id="GO:0005737">
    <property type="term" value="C:cytoplasm"/>
    <property type="evidence" value="ECO:0007669"/>
    <property type="project" value="UniProtKB-SubCell"/>
</dbReference>
<reference evidence="10 11" key="1">
    <citation type="submission" date="2019-02" db="EMBL/GenBank/DDBJ databases">
        <title>Deep-cultivation of Planctomycetes and their phenomic and genomic characterization uncovers novel biology.</title>
        <authorList>
            <person name="Wiegand S."/>
            <person name="Jogler M."/>
            <person name="Boedeker C."/>
            <person name="Pinto D."/>
            <person name="Vollmers J."/>
            <person name="Rivas-Marin E."/>
            <person name="Kohn T."/>
            <person name="Peeters S.H."/>
            <person name="Heuer A."/>
            <person name="Rast P."/>
            <person name="Oberbeckmann S."/>
            <person name="Bunk B."/>
            <person name="Jeske O."/>
            <person name="Meyerdierks A."/>
            <person name="Storesund J.E."/>
            <person name="Kallscheuer N."/>
            <person name="Luecker S."/>
            <person name="Lage O.M."/>
            <person name="Pohl T."/>
            <person name="Merkel B.J."/>
            <person name="Hornburger P."/>
            <person name="Mueller R.-W."/>
            <person name="Bruemmer F."/>
            <person name="Labrenz M."/>
            <person name="Spormann A.M."/>
            <person name="Op den Camp H."/>
            <person name="Overmann J."/>
            <person name="Amann R."/>
            <person name="Jetten M.S.M."/>
            <person name="Mascher T."/>
            <person name="Medema M.H."/>
            <person name="Devos D.P."/>
            <person name="Kaster A.-K."/>
            <person name="Ovreas L."/>
            <person name="Rohde M."/>
            <person name="Galperin M.Y."/>
            <person name="Jogler C."/>
        </authorList>
    </citation>
    <scope>NUCLEOTIDE SEQUENCE [LARGE SCALE GENOMIC DNA]</scope>
    <source>
        <strain evidence="10 11">ETA_A8</strain>
    </source>
</reference>
<dbReference type="InterPro" id="IPR020579">
    <property type="entry name" value="Exonuc_VII_lsu_C"/>
</dbReference>
<keyword evidence="4 5" id="KW-0269">Exonuclease</keyword>
<protein>
    <recommendedName>
        <fullName evidence="5">Exodeoxyribonuclease 7 large subunit</fullName>
        <ecNumber evidence="5">3.1.11.6</ecNumber>
    </recommendedName>
    <alternativeName>
        <fullName evidence="5">Exodeoxyribonuclease VII large subunit</fullName>
        <shortName evidence="5">Exonuclease VII large subunit</shortName>
    </alternativeName>
</protein>
<organism evidence="10 11">
    <name type="scientific">Anatilimnocola aggregata</name>
    <dbReference type="NCBI Taxonomy" id="2528021"/>
    <lineage>
        <taxon>Bacteria</taxon>
        <taxon>Pseudomonadati</taxon>
        <taxon>Planctomycetota</taxon>
        <taxon>Planctomycetia</taxon>
        <taxon>Pirellulales</taxon>
        <taxon>Pirellulaceae</taxon>
        <taxon>Anatilimnocola</taxon>
    </lineage>
</organism>
<dbReference type="Proteomes" id="UP000315017">
    <property type="component" value="Chromosome"/>
</dbReference>
<keyword evidence="2 5" id="KW-0540">Nuclease</keyword>